<accession>A0AAU7YCV2</accession>
<dbReference type="EMBL" id="PP847201">
    <property type="protein sequence ID" value="XBY85696.1"/>
    <property type="molecule type" value="Genomic_DNA"/>
</dbReference>
<organism evidence="1">
    <name type="scientific">Iridovirus sp</name>
    <dbReference type="NCBI Taxonomy" id="135728"/>
    <lineage>
        <taxon>Viruses</taxon>
        <taxon>Varidnaviria</taxon>
        <taxon>Bamfordvirae</taxon>
        <taxon>Nucleocytoviricota</taxon>
        <taxon>Megaviricetes</taxon>
        <taxon>Pimascovirales</taxon>
        <taxon>Pimascovirales incertae sedis</taxon>
        <taxon>Iridoviridae</taxon>
        <taxon>Betairidovirinae</taxon>
        <taxon>Iridovirus</taxon>
    </lineage>
</organism>
<name>A0AAU7YCV2_9VIRU</name>
<proteinExistence type="predicted"/>
<sequence>MKFFTKNSSLKCKMCTSVDTSFFIHFQSEKINFVRPLENKFFIHQCIQRYVFPC</sequence>
<reference evidence="1" key="1">
    <citation type="submission" date="2024-05" db="EMBL/GenBank/DDBJ databases">
        <title>Complete genomes of an iridovirus, and two densoviruses identified in lab reared social spiders in California, USA.</title>
        <authorList>
            <person name="Millerwise S."/>
            <person name="Lund M.C."/>
            <person name="Schmidlin K."/>
            <person name="Kraberger S."/>
            <person name="Harrison J."/>
            <person name="Cease A."/>
            <person name="Pinter-Wollman N."/>
            <person name="Varsani A."/>
        </authorList>
    </citation>
    <scope>NUCLEOTIDE SEQUENCE</scope>
    <source>
        <strain evidence="1">SocP20</strain>
    </source>
</reference>
<evidence type="ECO:0000313" key="1">
    <source>
        <dbReference type="EMBL" id="XBY85696.1"/>
    </source>
</evidence>
<protein>
    <submittedName>
        <fullName evidence="1">Uncharacterized protein</fullName>
    </submittedName>
</protein>